<sequence>MSPDPVWKKIDEYIEARLGANEDETLKETLRSSEEAGLPPHSVSFLHGRLLQILAQSVSAKRILEVGTLGGYSSTFFGRALLANTGDPSSLKLLSCEKNPTHAAVAKKNIERAGLGELAEVRVGAGLDTLDELIAQNVPPFDLFFIDADKVNNINYFNRAIKLARPGSLIVVDNVIMRGAPFDDEKLEEPHFKGIREFNDFVTKDDRVVTTILQTVGRRNHDGLCISFVK</sequence>
<dbReference type="PANTHER" id="PTHR10509:SF14">
    <property type="entry name" value="CAFFEOYL-COA O-METHYLTRANSFERASE 3-RELATED"/>
    <property type="match status" value="1"/>
</dbReference>
<dbReference type="PROSITE" id="PS51682">
    <property type="entry name" value="SAM_OMT_I"/>
    <property type="match status" value="1"/>
</dbReference>
<reference evidence="5" key="1">
    <citation type="journal article" date="2020" name="Microb. Genom.">
        <title>Genetic diversity of clinical and environmental Mucorales isolates obtained from an investigation of mucormycosis cases among solid organ transplant recipients.</title>
        <authorList>
            <person name="Nguyen M.H."/>
            <person name="Kaul D."/>
            <person name="Muto C."/>
            <person name="Cheng S.J."/>
            <person name="Richter R.A."/>
            <person name="Bruno V.M."/>
            <person name="Liu G."/>
            <person name="Beyhan S."/>
            <person name="Sundermann A.J."/>
            <person name="Mounaud S."/>
            <person name="Pasculle A.W."/>
            <person name="Nierman W.C."/>
            <person name="Driscoll E."/>
            <person name="Cumbie R."/>
            <person name="Clancy C.J."/>
            <person name="Dupont C.L."/>
        </authorList>
    </citation>
    <scope>NUCLEOTIDE SEQUENCE</scope>
    <source>
        <strain evidence="5">GL11</strain>
    </source>
</reference>
<evidence type="ECO:0000313" key="6">
    <source>
        <dbReference type="Proteomes" id="UP000716291"/>
    </source>
</evidence>
<dbReference type="AlphaFoldDB" id="A0A9P7BQ85"/>
<keyword evidence="2" id="KW-0808">Transferase</keyword>
<comment type="caution">
    <text evidence="5">The sequence shown here is derived from an EMBL/GenBank/DDBJ whole genome shotgun (WGS) entry which is preliminary data.</text>
</comment>
<evidence type="ECO:0000256" key="1">
    <source>
        <dbReference type="ARBA" id="ARBA00022603"/>
    </source>
</evidence>
<dbReference type="Gene3D" id="3.40.50.150">
    <property type="entry name" value="Vaccinia Virus protein VP39"/>
    <property type="match status" value="1"/>
</dbReference>
<proteinExistence type="inferred from homology"/>
<dbReference type="InterPro" id="IPR002935">
    <property type="entry name" value="SAM_O-MeTrfase"/>
</dbReference>
<dbReference type="PANTHER" id="PTHR10509">
    <property type="entry name" value="O-METHYLTRANSFERASE-RELATED"/>
    <property type="match status" value="1"/>
</dbReference>
<dbReference type="GO" id="GO:0008171">
    <property type="term" value="F:O-methyltransferase activity"/>
    <property type="evidence" value="ECO:0007669"/>
    <property type="project" value="InterPro"/>
</dbReference>
<gene>
    <name evidence="5" type="ORF">G6F64_008196</name>
</gene>
<evidence type="ECO:0000256" key="2">
    <source>
        <dbReference type="ARBA" id="ARBA00022679"/>
    </source>
</evidence>
<evidence type="ECO:0000313" key="5">
    <source>
        <dbReference type="EMBL" id="KAG1305671.1"/>
    </source>
</evidence>
<accession>A0A9P7BQ85</accession>
<dbReference type="GO" id="GO:0032259">
    <property type="term" value="P:methylation"/>
    <property type="evidence" value="ECO:0007669"/>
    <property type="project" value="UniProtKB-KW"/>
</dbReference>
<dbReference type="SUPFAM" id="SSF53335">
    <property type="entry name" value="S-adenosyl-L-methionine-dependent methyltransferases"/>
    <property type="match status" value="1"/>
</dbReference>
<evidence type="ECO:0000256" key="3">
    <source>
        <dbReference type="ARBA" id="ARBA00022691"/>
    </source>
</evidence>
<dbReference type="Proteomes" id="UP000716291">
    <property type="component" value="Unassembled WGS sequence"/>
</dbReference>
<keyword evidence="3" id="KW-0949">S-adenosyl-L-methionine</keyword>
<comment type="similarity">
    <text evidence="4">Belongs to the class I-like SAM-binding methyltransferase superfamily. Cation-dependent O-methyltransferase family.</text>
</comment>
<dbReference type="GO" id="GO:0008757">
    <property type="term" value="F:S-adenosylmethionine-dependent methyltransferase activity"/>
    <property type="evidence" value="ECO:0007669"/>
    <property type="project" value="TreeGrafter"/>
</dbReference>
<protein>
    <recommendedName>
        <fullName evidence="7">O-methyltransferase</fullName>
    </recommendedName>
</protein>
<keyword evidence="6" id="KW-1185">Reference proteome</keyword>
<evidence type="ECO:0008006" key="7">
    <source>
        <dbReference type="Google" id="ProtNLM"/>
    </source>
</evidence>
<keyword evidence="1" id="KW-0489">Methyltransferase</keyword>
<dbReference type="InterPro" id="IPR050362">
    <property type="entry name" value="Cation-dep_OMT"/>
</dbReference>
<evidence type="ECO:0000256" key="4">
    <source>
        <dbReference type="ARBA" id="ARBA00023453"/>
    </source>
</evidence>
<organism evidence="5 6">
    <name type="scientific">Rhizopus oryzae</name>
    <name type="common">Mucormycosis agent</name>
    <name type="synonym">Rhizopus arrhizus var. delemar</name>
    <dbReference type="NCBI Taxonomy" id="64495"/>
    <lineage>
        <taxon>Eukaryota</taxon>
        <taxon>Fungi</taxon>
        <taxon>Fungi incertae sedis</taxon>
        <taxon>Mucoromycota</taxon>
        <taxon>Mucoromycotina</taxon>
        <taxon>Mucoromycetes</taxon>
        <taxon>Mucorales</taxon>
        <taxon>Mucorineae</taxon>
        <taxon>Rhizopodaceae</taxon>
        <taxon>Rhizopus</taxon>
    </lineage>
</organism>
<dbReference type="Pfam" id="PF01596">
    <property type="entry name" value="Methyltransf_3"/>
    <property type="match status" value="1"/>
</dbReference>
<dbReference type="InterPro" id="IPR029063">
    <property type="entry name" value="SAM-dependent_MTases_sf"/>
</dbReference>
<dbReference type="OrthoDB" id="10251242at2759"/>
<name>A0A9P7BQ85_RHIOR</name>
<dbReference type="EMBL" id="JAANQT010001310">
    <property type="protein sequence ID" value="KAG1305671.1"/>
    <property type="molecule type" value="Genomic_DNA"/>
</dbReference>